<dbReference type="Pfam" id="PF00531">
    <property type="entry name" value="Death"/>
    <property type="match status" value="1"/>
</dbReference>
<dbReference type="Gene3D" id="1.10.533.10">
    <property type="entry name" value="Death Domain, Fas"/>
    <property type="match status" value="1"/>
</dbReference>
<organism evidence="4 5">
    <name type="scientific">Mycteria americana</name>
    <name type="common">Wood stork</name>
    <dbReference type="NCBI Taxonomy" id="33587"/>
    <lineage>
        <taxon>Eukaryota</taxon>
        <taxon>Metazoa</taxon>
        <taxon>Chordata</taxon>
        <taxon>Craniata</taxon>
        <taxon>Vertebrata</taxon>
        <taxon>Euteleostomi</taxon>
        <taxon>Archelosauria</taxon>
        <taxon>Archosauria</taxon>
        <taxon>Dinosauria</taxon>
        <taxon>Saurischia</taxon>
        <taxon>Theropoda</taxon>
        <taxon>Coelurosauria</taxon>
        <taxon>Aves</taxon>
        <taxon>Neognathae</taxon>
        <taxon>Neoaves</taxon>
        <taxon>Aequornithes</taxon>
        <taxon>Ciconiiformes</taxon>
        <taxon>Ciconiidae</taxon>
        <taxon>Mycteria</taxon>
    </lineage>
</organism>
<feature type="compositionally biased region" description="Polar residues" evidence="1">
    <location>
        <begin position="235"/>
        <end position="283"/>
    </location>
</feature>
<evidence type="ECO:0000256" key="2">
    <source>
        <dbReference type="SAM" id="SignalP"/>
    </source>
</evidence>
<gene>
    <name evidence="4" type="ORF">QYF61_004162</name>
</gene>
<evidence type="ECO:0000259" key="3">
    <source>
        <dbReference type="PROSITE" id="PS50017"/>
    </source>
</evidence>
<dbReference type="SUPFAM" id="SSF47986">
    <property type="entry name" value="DEATH domain"/>
    <property type="match status" value="1"/>
</dbReference>
<dbReference type="PROSITE" id="PS50017">
    <property type="entry name" value="DEATH_DOMAIN"/>
    <property type="match status" value="1"/>
</dbReference>
<proteinExistence type="predicted"/>
<protein>
    <recommendedName>
        <fullName evidence="3">Death domain-containing protein</fullName>
    </recommendedName>
</protein>
<dbReference type="GO" id="GO:0007165">
    <property type="term" value="P:signal transduction"/>
    <property type="evidence" value="ECO:0007669"/>
    <property type="project" value="InterPro"/>
</dbReference>
<dbReference type="CDD" id="cd08779">
    <property type="entry name" value="Death_PIDD"/>
    <property type="match status" value="1"/>
</dbReference>
<feature type="chain" id="PRO_5042936961" description="Death domain-containing protein" evidence="2">
    <location>
        <begin position="30"/>
        <end position="1334"/>
    </location>
</feature>
<accession>A0AAN7MXM7</accession>
<evidence type="ECO:0000313" key="5">
    <source>
        <dbReference type="Proteomes" id="UP001333110"/>
    </source>
</evidence>
<feature type="signal peptide" evidence="2">
    <location>
        <begin position="1"/>
        <end position="29"/>
    </location>
</feature>
<keyword evidence="5" id="KW-1185">Reference proteome</keyword>
<keyword evidence="2" id="KW-0732">Signal</keyword>
<feature type="domain" description="Death" evidence="3">
    <location>
        <begin position="983"/>
        <end position="1050"/>
    </location>
</feature>
<dbReference type="PANTHER" id="PTHR28336">
    <property type="entry name" value="BA1-643"/>
    <property type="match status" value="1"/>
</dbReference>
<comment type="caution">
    <text evidence="4">The sequence shown here is derived from an EMBL/GenBank/DDBJ whole genome shotgun (WGS) entry which is preliminary data.</text>
</comment>
<dbReference type="Proteomes" id="UP001333110">
    <property type="component" value="Unassembled WGS sequence"/>
</dbReference>
<sequence length="1334" mass="149505">MGNGGGSRSITLPLCHSFLLIFFRSPAWVLPMAHSSCQESLGSPQTAVPSGSIYLLRCGVLHRLQSGYLLRPALLRAARESPLYAWSTSPSPALLFSGLFLTLLSSLLSGVLARYYIFSQRQPQLRGQAQLSPAGGPLWSRLCPAGGSPGPSSRRPLQAPLPAAAAVKAVQPACRPLRGAAWQNSIGYLFFSSEYNGIIDRLQKVKDHLINTVSHLQEAENELYAASCRQDDDSQIQTAQNASRGEATESVQASSSPNQQSQITPSLNKMESQNVNQIQPSETKTVEKDVVASLAENISAREQDVTREPPMKKEDGEHRLLMNSVTEKNNCDGKDKPHRHSSVTEKSLEVAFQDALTSSEEGILSGTLKDIYDRTVTNLFEQEKKAVVKESSKGVESEECRLTEQMEDSKMETNNEICRSDLITFTSSAQTCDLTAVNPMNDSEEVQKSRHWMNKEFLVEESSKNERKVACFIKGPATALENLKCKIVNDTSSLVVDDSEELVSNVISIECSDYEKTISFPINIAIPFTSCFRGNYREIMVKVTDVNFHSKYLTPISLEGYQGNHKETFAEVKIYQLGVFSVLSCLKKETFTVPNVGLSQKLSMDSRISFYYPPETFHSPAPMQLKVQPIEPSLVSTLKARHDRYHSVVSTSALIYVQHLSAQPFNSSVTITLPCPPNPEKKRQGDETERARAISATIKRVATAYHPRAVSASLRKNGENLSDTLKLLGHRNKEEGWKVFDDVIIQNARNGLVSFELNEHLESFVVIRFSFLLENTYLLLFAQALEEAVCSTMANVILYRKRDNPYKIVVLLSASKELSCKLQNLHEEGYFGPPEPTQQFPLREGEQIHFRFRGNIFASENGKDFGKSYRLIFHSQRKSRLELQIKEVDEFSNHSSPHYKGTAVFYKITREMITKKWEQPLPYGEYQHQSPLCKLALTLPKHEKLINRPRSTKRISSDSSEALWDNLLYWLAEELAEDNTSLLALCLPVRRSILQLVRLKCPDNLTHQIYELLCCWKKTLPRSADKQQLLSRYLRKSGRSDLSEELRFKNVFCCIGPDDDVSKTPSPEAVYAKDAQSLWASPNGVSISNEFSRSACCQGWSSCSACHFAIRSRDLLFPLRVLKSVEQGSPEHPQRSRHMVQKSLSQKHTWTLVPTVTQGGAMVISLFGTSQMGWRLNHFPGQPVPMLDNPFSEEKFPNIQSKPPLAQLETISSHPITCYLGEETDPHLSTTSFQAKQPQIPQPLLIRLLLQTLHQLRCPSLDSLQHLNVSLVVGGPKLNTVFKDPQVLFCKAASQLVSRQRVGVPGVVPPQVRNFALPLVELHEFPVSPFLQPV</sequence>
<evidence type="ECO:0000256" key="1">
    <source>
        <dbReference type="SAM" id="MobiDB-lite"/>
    </source>
</evidence>
<dbReference type="Gene3D" id="2.60.220.30">
    <property type="match status" value="1"/>
</dbReference>
<feature type="non-terminal residue" evidence="4">
    <location>
        <position position="1334"/>
    </location>
</feature>
<name>A0AAN7MXM7_MYCAM</name>
<dbReference type="InterPro" id="IPR011029">
    <property type="entry name" value="DEATH-like_dom_sf"/>
</dbReference>
<dbReference type="PANTHER" id="PTHR28336:SF4">
    <property type="entry name" value="DEATH DOMAIN-CONTAINING PROTEIN 1"/>
    <property type="match status" value="1"/>
</dbReference>
<dbReference type="EMBL" id="JAUNZN010000007">
    <property type="protein sequence ID" value="KAK4818038.1"/>
    <property type="molecule type" value="Genomic_DNA"/>
</dbReference>
<evidence type="ECO:0000313" key="4">
    <source>
        <dbReference type="EMBL" id="KAK4818038.1"/>
    </source>
</evidence>
<feature type="region of interest" description="Disordered" evidence="1">
    <location>
        <begin position="230"/>
        <end position="286"/>
    </location>
</feature>
<dbReference type="InterPro" id="IPR000488">
    <property type="entry name" value="Death_dom"/>
</dbReference>
<reference evidence="4 5" key="1">
    <citation type="journal article" date="2023" name="J. Hered.">
        <title>Chromosome-level genome of the wood stork (Mycteria americana) provides insight into avian chromosome evolution.</title>
        <authorList>
            <person name="Flamio R. Jr."/>
            <person name="Ramstad K.M."/>
        </authorList>
    </citation>
    <scope>NUCLEOTIDE SEQUENCE [LARGE SCALE GENOMIC DNA]</scope>
    <source>
        <strain evidence="4">JAX WOST 10</strain>
    </source>
</reference>